<dbReference type="Proteomes" id="UP001347884">
    <property type="component" value="Unassembled WGS sequence"/>
</dbReference>
<reference evidence="1 2" key="1">
    <citation type="journal article" date="2022" name="Front. Microbiol.">
        <title>Commensal bacteria contribute to the growth of multidrug-resistant Avibacterium paragallinarum in chickens.</title>
        <authorList>
            <person name="Zhu J."/>
            <person name="Chen Y."/>
            <person name="Wu Y."/>
            <person name="Wang Y."/>
            <person name="Zhu K."/>
        </authorList>
    </citation>
    <scope>NUCLEOTIDE SEQUENCE [LARGE SCALE GENOMIC DNA]</scope>
    <source>
        <strain evidence="1 2">AV25</strain>
    </source>
</reference>
<gene>
    <name evidence="1" type="ORF">M5S13_06645</name>
</gene>
<keyword evidence="2" id="KW-1185">Reference proteome</keyword>
<dbReference type="EMBL" id="JAMDKF010000012">
    <property type="protein sequence ID" value="MEE6041562.1"/>
    <property type="molecule type" value="Genomic_DNA"/>
</dbReference>
<name>A0ABU7QI57_AVIPA</name>
<protein>
    <submittedName>
        <fullName evidence="1">Uncharacterized protein</fullName>
    </submittedName>
</protein>
<evidence type="ECO:0000313" key="1">
    <source>
        <dbReference type="EMBL" id="MEE6041562.1"/>
    </source>
</evidence>
<sequence length="163" mass="19292">MKFRANLLQPLNFYIPMDKKINESFHPVDYLGNEITEYNIKKVKDNEFIISFSLQKNFFLSKVPIPFTPDCLFKKNDKKILQTEKELKVSKKINTRIKTIDTKISAELKAIKMENHTNTNLFLSEQEKRISLMPFKNNEKNLKIAQLELERIVALIPIQYREL</sequence>
<organism evidence="1 2">
    <name type="scientific">Avibacterium paragallinarum</name>
    <name type="common">Haemophilus gallinarum</name>
    <dbReference type="NCBI Taxonomy" id="728"/>
    <lineage>
        <taxon>Bacteria</taxon>
        <taxon>Pseudomonadati</taxon>
        <taxon>Pseudomonadota</taxon>
        <taxon>Gammaproteobacteria</taxon>
        <taxon>Pasteurellales</taxon>
        <taxon>Pasteurellaceae</taxon>
        <taxon>Avibacterium</taxon>
    </lineage>
</organism>
<proteinExistence type="predicted"/>
<accession>A0ABU7QI57</accession>
<evidence type="ECO:0000313" key="2">
    <source>
        <dbReference type="Proteomes" id="UP001347884"/>
    </source>
</evidence>
<dbReference type="RefSeq" id="WP_194742928.1">
    <property type="nucleotide sequence ID" value="NZ_CP081939.1"/>
</dbReference>
<comment type="caution">
    <text evidence="1">The sequence shown here is derived from an EMBL/GenBank/DDBJ whole genome shotgun (WGS) entry which is preliminary data.</text>
</comment>